<dbReference type="PROSITE" id="PS51915">
    <property type="entry name" value="ZAD"/>
    <property type="match status" value="1"/>
</dbReference>
<dbReference type="GO" id="GO:0008270">
    <property type="term" value="F:zinc ion binding"/>
    <property type="evidence" value="ECO:0007669"/>
    <property type="project" value="UniProtKB-UniRule"/>
</dbReference>
<proteinExistence type="predicted"/>
<sequence length="172" mass="19302">MESCCQFCKLRPGLLVKRGDSVPKTLCLQCLHLDTFGTQHPGVQTKVKDEILEEKPLQGEYFIITECEEEPALQICRVCMCQSENMINIFDNTLDSSDIPIATLISQSTGFRVEKGDSFPETICATCLEDAQNASATMRASSEEYQKICDQVKEEIKEEMDDEIPELHLSGI</sequence>
<protein>
    <recommendedName>
        <fullName evidence="2">ZAD domain-containing protein</fullName>
    </recommendedName>
</protein>
<gene>
    <name evidence="3" type="ORF">M5D96_003733</name>
</gene>
<evidence type="ECO:0000313" key="3">
    <source>
        <dbReference type="EMBL" id="KAI8042420.1"/>
    </source>
</evidence>
<dbReference type="InterPro" id="IPR012934">
    <property type="entry name" value="Znf_AD"/>
</dbReference>
<dbReference type="Pfam" id="PF07776">
    <property type="entry name" value="zf-AD"/>
    <property type="match status" value="1"/>
</dbReference>
<dbReference type="Proteomes" id="UP001059596">
    <property type="component" value="Unassembled WGS sequence"/>
</dbReference>
<keyword evidence="1" id="KW-0479">Metal-binding</keyword>
<organism evidence="3 4">
    <name type="scientific">Drosophila gunungcola</name>
    <name type="common">fruit fly</name>
    <dbReference type="NCBI Taxonomy" id="103775"/>
    <lineage>
        <taxon>Eukaryota</taxon>
        <taxon>Metazoa</taxon>
        <taxon>Ecdysozoa</taxon>
        <taxon>Arthropoda</taxon>
        <taxon>Hexapoda</taxon>
        <taxon>Insecta</taxon>
        <taxon>Pterygota</taxon>
        <taxon>Neoptera</taxon>
        <taxon>Endopterygota</taxon>
        <taxon>Diptera</taxon>
        <taxon>Brachycera</taxon>
        <taxon>Muscomorpha</taxon>
        <taxon>Ephydroidea</taxon>
        <taxon>Drosophilidae</taxon>
        <taxon>Drosophila</taxon>
        <taxon>Sophophora</taxon>
    </lineage>
</organism>
<comment type="caution">
    <text evidence="3">The sequence shown here is derived from an EMBL/GenBank/DDBJ whole genome shotgun (WGS) entry which is preliminary data.</text>
</comment>
<reference evidence="3" key="1">
    <citation type="journal article" date="2023" name="Genome Biol. Evol.">
        <title>Long-read-based Genome Assembly of Drosophila gunungcola Reveals Fewer Chemosensory Genes in Flower-breeding Species.</title>
        <authorList>
            <person name="Negi A."/>
            <person name="Liao B.Y."/>
            <person name="Yeh S.D."/>
        </authorList>
    </citation>
    <scope>NUCLEOTIDE SEQUENCE</scope>
    <source>
        <strain evidence="3">Sukarami</strain>
    </source>
</reference>
<feature type="binding site" evidence="1">
    <location>
        <position position="124"/>
    </location>
    <ligand>
        <name>Zn(2+)</name>
        <dbReference type="ChEBI" id="CHEBI:29105"/>
    </ligand>
</feature>
<keyword evidence="1" id="KW-0862">Zinc</keyword>
<dbReference type="Gene3D" id="3.40.1800.20">
    <property type="match status" value="1"/>
</dbReference>
<feature type="domain" description="ZAD" evidence="2">
    <location>
        <begin position="74"/>
        <end position="151"/>
    </location>
</feature>
<keyword evidence="1" id="KW-0863">Zinc-finger</keyword>
<feature type="binding site" evidence="1">
    <location>
        <position position="76"/>
    </location>
    <ligand>
        <name>Zn(2+)</name>
        <dbReference type="ChEBI" id="CHEBI:29105"/>
    </ligand>
</feature>
<feature type="binding site" evidence="1">
    <location>
        <position position="79"/>
    </location>
    <ligand>
        <name>Zn(2+)</name>
        <dbReference type="ChEBI" id="CHEBI:29105"/>
    </ligand>
</feature>
<dbReference type="GO" id="GO:0005634">
    <property type="term" value="C:nucleus"/>
    <property type="evidence" value="ECO:0007669"/>
    <property type="project" value="InterPro"/>
</dbReference>
<keyword evidence="4" id="KW-1185">Reference proteome</keyword>
<evidence type="ECO:0000259" key="2">
    <source>
        <dbReference type="PROSITE" id="PS51915"/>
    </source>
</evidence>
<accession>A0A9P9YT41</accession>
<evidence type="ECO:0000313" key="4">
    <source>
        <dbReference type="Proteomes" id="UP001059596"/>
    </source>
</evidence>
<name>A0A9P9YT41_9MUSC</name>
<dbReference type="AlphaFoldDB" id="A0A9P9YT41"/>
<dbReference type="SUPFAM" id="SSF57716">
    <property type="entry name" value="Glucocorticoid receptor-like (DNA-binding domain)"/>
    <property type="match status" value="1"/>
</dbReference>
<evidence type="ECO:0000256" key="1">
    <source>
        <dbReference type="PROSITE-ProRule" id="PRU01263"/>
    </source>
</evidence>
<feature type="binding site" evidence="1">
    <location>
        <position position="127"/>
    </location>
    <ligand>
        <name>Zn(2+)</name>
        <dbReference type="ChEBI" id="CHEBI:29105"/>
    </ligand>
</feature>
<dbReference type="EMBL" id="JAMKOV010000002">
    <property type="protein sequence ID" value="KAI8042420.1"/>
    <property type="molecule type" value="Genomic_DNA"/>
</dbReference>